<comment type="caution">
    <text evidence="2">The sequence shown here is derived from an EMBL/GenBank/DDBJ whole genome shotgun (WGS) entry which is preliminary data.</text>
</comment>
<protein>
    <submittedName>
        <fullName evidence="2">Uncharacterized protein</fullName>
    </submittedName>
</protein>
<feature type="transmembrane region" description="Helical" evidence="1">
    <location>
        <begin position="41"/>
        <end position="62"/>
    </location>
</feature>
<keyword evidence="1" id="KW-0812">Transmembrane</keyword>
<keyword evidence="1" id="KW-0472">Membrane</keyword>
<feature type="transmembrane region" description="Helical" evidence="1">
    <location>
        <begin position="118"/>
        <end position="141"/>
    </location>
</feature>
<dbReference type="Proteomes" id="UP000071392">
    <property type="component" value="Unassembled WGS sequence"/>
</dbReference>
<dbReference type="OrthoDB" id="9900084at2"/>
<dbReference type="RefSeq" id="WP_068710742.1">
    <property type="nucleotide sequence ID" value="NZ_LSZP01000002.1"/>
</dbReference>
<evidence type="ECO:0000313" key="3">
    <source>
        <dbReference type="Proteomes" id="UP000071392"/>
    </source>
</evidence>
<gene>
    <name evidence="2" type="ORF">AXK12_00675</name>
</gene>
<feature type="transmembrane region" description="Helical" evidence="1">
    <location>
        <begin position="7"/>
        <end position="29"/>
    </location>
</feature>
<accession>A0A139SU19</accession>
<evidence type="ECO:0000313" key="2">
    <source>
        <dbReference type="EMBL" id="KXU38055.1"/>
    </source>
</evidence>
<proteinExistence type="predicted"/>
<reference evidence="2 3" key="1">
    <citation type="submission" date="2016-02" db="EMBL/GenBank/DDBJ databases">
        <authorList>
            <person name="Wen L."/>
            <person name="He K."/>
            <person name="Yang H."/>
        </authorList>
    </citation>
    <scope>NUCLEOTIDE SEQUENCE [LARGE SCALE GENOMIC DNA]</scope>
    <source>
        <strain evidence="2 3">CV41</strain>
    </source>
</reference>
<feature type="transmembrane region" description="Helical" evidence="1">
    <location>
        <begin position="74"/>
        <end position="98"/>
    </location>
</feature>
<evidence type="ECO:0000256" key="1">
    <source>
        <dbReference type="SAM" id="Phobius"/>
    </source>
</evidence>
<sequence>MSPFLKWPITALTLIGSIIGAALTLTTFFGMLTRGLSVRALPIFLIAGALYALGLAAGILFAQNDSRRGLIRIYYALQILWLSSPFVSFRFVSGAHFMPAIMGEKLTLSYGFGSVWHIASSGAGPWGLGINLVALTVFWLLRGSRKNGSRKKRTRKR</sequence>
<dbReference type="AlphaFoldDB" id="A0A139SU19"/>
<organism evidence="2 3">
    <name type="scientific">Cephaloticoccus capnophilus</name>
    <dbReference type="NCBI Taxonomy" id="1548208"/>
    <lineage>
        <taxon>Bacteria</taxon>
        <taxon>Pseudomonadati</taxon>
        <taxon>Verrucomicrobiota</taxon>
        <taxon>Opitutia</taxon>
        <taxon>Opitutales</taxon>
        <taxon>Opitutaceae</taxon>
        <taxon>Cephaloticoccus</taxon>
    </lineage>
</organism>
<keyword evidence="3" id="KW-1185">Reference proteome</keyword>
<name>A0A139SU19_9BACT</name>
<keyword evidence="1" id="KW-1133">Transmembrane helix</keyword>
<dbReference type="EMBL" id="LSZP01000002">
    <property type="protein sequence ID" value="KXU38055.1"/>
    <property type="molecule type" value="Genomic_DNA"/>
</dbReference>